<dbReference type="PROSITE" id="PS51379">
    <property type="entry name" value="4FE4S_FER_2"/>
    <property type="match status" value="1"/>
</dbReference>
<dbReference type="Pfam" id="PF02775">
    <property type="entry name" value="TPP_enzyme_C"/>
    <property type="match status" value="1"/>
</dbReference>
<keyword evidence="2" id="KW-0479">Metal-binding</keyword>
<keyword evidence="1" id="KW-0813">Transport</keyword>
<dbReference type="CDD" id="cd02008">
    <property type="entry name" value="TPP_IOR_alpha"/>
    <property type="match status" value="1"/>
</dbReference>
<protein>
    <submittedName>
        <fullName evidence="8">Indolepyruvate ferredoxin oxidoreductase family protein</fullName>
    </submittedName>
</protein>
<evidence type="ECO:0000313" key="9">
    <source>
        <dbReference type="Proteomes" id="UP001287445"/>
    </source>
</evidence>
<dbReference type="InterPro" id="IPR009014">
    <property type="entry name" value="Transketo_C/PFOR_II"/>
</dbReference>
<evidence type="ECO:0000259" key="7">
    <source>
        <dbReference type="PROSITE" id="PS51379"/>
    </source>
</evidence>
<dbReference type="InterPro" id="IPR046667">
    <property type="entry name" value="DUF6537"/>
</dbReference>
<evidence type="ECO:0000256" key="1">
    <source>
        <dbReference type="ARBA" id="ARBA00022448"/>
    </source>
</evidence>
<dbReference type="GO" id="GO:0051539">
    <property type="term" value="F:4 iron, 4 sulfur cluster binding"/>
    <property type="evidence" value="ECO:0007669"/>
    <property type="project" value="UniProtKB-KW"/>
</dbReference>
<dbReference type="InterPro" id="IPR017896">
    <property type="entry name" value="4Fe4S_Fe-S-bd"/>
</dbReference>
<evidence type="ECO:0000256" key="6">
    <source>
        <dbReference type="ARBA" id="ARBA00023014"/>
    </source>
</evidence>
<dbReference type="GO" id="GO:0030976">
    <property type="term" value="F:thiamine pyrophosphate binding"/>
    <property type="evidence" value="ECO:0007669"/>
    <property type="project" value="InterPro"/>
</dbReference>
<sequence length="1180" mass="128211">MSEVAPAPGALLRPAKLEDRYQLDRGPAYISGSQALVRLLLNQSARDRAAGLNTGGFVSGYRGSPLSGLDQTLWGIQKLLKERQIEFIPGLNEDLAATACWGTQQLMQHPEEATVDGVFAMWYGKGPGVDRSADALKHANAAGTSAHGGALVLAADDHTAKSSSFAHQSEQLLVASFIPILYPSNVQEYLDYGIHGWAMSRASGLWVGLKCVGDIVETTSIADVDPFRVECRPPEDFKATEDVHIRWPDVWATQEPRIVRTKLPLALSYCRANALNRIVAKGAGSRIGIIAGGKPYNDVREALGLLGIGEQDMDARGIALLKLGMVWPLEPQIIREFAQGLDEIFVVEEKRALIEQQVKDILYPLAASGEKAPQVVGKSSGGPQCAEFEIPYEQRLLRGDAELGPVDIAAALQARLHAAGMDACQALPSTPEKGKLLAPLMRTPYFCSGCPHNSSTKVPEGSRATAGIGCHYMANWMDRRTESYTHMGGEGAPWVGQSRFSKRPHMFANMGDGTFFHSGSLSIRQAVAAKTPMTFKVLFNDATALTGGQPHDGPLTAPMLTQLLHAEGVSRIVVVSDDVEKYKGHETAFAPGTTFHHRRDLDAVQRELRELPFVTALVYDQTCAAEKRRRRKRNKYPDPPVRYVINPEVCEGCGDCTVKSNCVSIEPLETPLGRKRQINQSSCNKDYSCADGFCPSFVAVEGGALRKKPVASAAGAEGDPAAWPEPSHPQLPALHSSYAVLVNGIGGTGVLTIGNILGMAAHLQGLHCSVMDMAGLAQKGGAVWSHVRIATSAEDIHAPRIPDATADALIGGDLVVSAHPDSVSRLKPNCRAMVNTNVSPTSDFQRNRDFSMPNEALWATIEQACAEKNLAKIPAHDIAVRYCGDSVYANMILLGAAWQAGQVPLSHDALRRAIELNGQAVEANLRAFKIGRQYVVSPQRLVAKPAAVVQWLPRGGKENVPQLVQDRHDRLVAYQGSSYALQYEGFLRKVGSSGAAMPDGYEQAVAKNLFKLMAYKDEYEVARLHSSAELRKLIESQFDGEYKVGFSLAPPLFARRGSDGLPRKQLYGGWMASAFTVLAKLKFLRGTLFDPFGYTHERRTERALIDEYKKGIQATLPFIATHPKKCLELARIPEQIRGFGHVKLKAIGEARERQRALLGEITGKGAPPMTHEHRLQGASS</sequence>
<dbReference type="CDD" id="cd07034">
    <property type="entry name" value="TPP_PYR_PFOR_IOR-alpha_like"/>
    <property type="match status" value="1"/>
</dbReference>
<dbReference type="GO" id="GO:0016625">
    <property type="term" value="F:oxidoreductase activity, acting on the aldehyde or oxo group of donors, iron-sulfur protein as acceptor"/>
    <property type="evidence" value="ECO:0007669"/>
    <property type="project" value="UniProtKB-ARBA"/>
</dbReference>
<dbReference type="InterPro" id="IPR029061">
    <property type="entry name" value="THDP-binding"/>
</dbReference>
<keyword evidence="6" id="KW-0411">Iron-sulfur</keyword>
<evidence type="ECO:0000256" key="2">
    <source>
        <dbReference type="ARBA" id="ARBA00022485"/>
    </source>
</evidence>
<accession>A0AAJ2R0T6</accession>
<dbReference type="PANTHER" id="PTHR48084">
    <property type="entry name" value="2-OXOGLUTARATE OXIDOREDUCTASE SUBUNIT KORB-RELATED"/>
    <property type="match status" value="1"/>
</dbReference>
<dbReference type="InterPro" id="IPR019752">
    <property type="entry name" value="Pyrv/ketoisovalerate_OxRed_cat"/>
</dbReference>
<dbReference type="EMBL" id="JAWWMZ010000003">
    <property type="protein sequence ID" value="MDX4953604.1"/>
    <property type="molecule type" value="Genomic_DNA"/>
</dbReference>
<dbReference type="GO" id="GO:0045333">
    <property type="term" value="P:cellular respiration"/>
    <property type="evidence" value="ECO:0007669"/>
    <property type="project" value="UniProtKB-ARBA"/>
</dbReference>
<name>A0AAJ2R0T6_DELAC</name>
<evidence type="ECO:0000313" key="8">
    <source>
        <dbReference type="EMBL" id="MDX4953604.1"/>
    </source>
</evidence>
<dbReference type="GO" id="GO:0044281">
    <property type="term" value="P:small molecule metabolic process"/>
    <property type="evidence" value="ECO:0007669"/>
    <property type="project" value="UniProtKB-ARBA"/>
</dbReference>
<dbReference type="Gene3D" id="3.40.50.970">
    <property type="match status" value="1"/>
</dbReference>
<organism evidence="8 9">
    <name type="scientific">Delftia acidovorans</name>
    <name type="common">Pseudomonas acidovorans</name>
    <name type="synonym">Comamonas acidovorans</name>
    <dbReference type="NCBI Taxonomy" id="80866"/>
    <lineage>
        <taxon>Bacteria</taxon>
        <taxon>Pseudomonadati</taxon>
        <taxon>Pseudomonadota</taxon>
        <taxon>Betaproteobacteria</taxon>
        <taxon>Burkholderiales</taxon>
        <taxon>Comamonadaceae</taxon>
        <taxon>Delftia</taxon>
    </lineage>
</organism>
<dbReference type="RefSeq" id="WP_319073100.1">
    <property type="nucleotide sequence ID" value="NZ_JAWWMZ010000003.1"/>
</dbReference>
<dbReference type="Proteomes" id="UP001287445">
    <property type="component" value="Unassembled WGS sequence"/>
</dbReference>
<keyword evidence="4" id="KW-0560">Oxidoreductase</keyword>
<dbReference type="NCBIfam" id="NF009588">
    <property type="entry name" value="PRK13029.1"/>
    <property type="match status" value="1"/>
</dbReference>
<dbReference type="InterPro" id="IPR051457">
    <property type="entry name" value="2-oxoacid:Fd_oxidoreductase"/>
</dbReference>
<proteinExistence type="predicted"/>
<dbReference type="SUPFAM" id="SSF53323">
    <property type="entry name" value="Pyruvate-ferredoxin oxidoreductase, PFOR, domain III"/>
    <property type="match status" value="1"/>
</dbReference>
<reference evidence="8" key="1">
    <citation type="submission" date="2023-11" db="EMBL/GenBank/DDBJ databases">
        <title>Identification and selenium tolerance of Delftia acidovorans R3-25.</title>
        <authorList>
            <person name="Zhang S."/>
            <person name="Liu Y."/>
            <person name="Guo Y."/>
        </authorList>
    </citation>
    <scope>NUCLEOTIDE SEQUENCE</scope>
    <source>
        <strain evidence="8">R3-25</strain>
    </source>
</reference>
<dbReference type="InterPro" id="IPR002869">
    <property type="entry name" value="Pyrv_flavodox_OxRed_cen"/>
</dbReference>
<gene>
    <name evidence="8" type="ORF">SGN30_09225</name>
</gene>
<dbReference type="AlphaFoldDB" id="A0AAJ2R0T6"/>
<evidence type="ECO:0000256" key="4">
    <source>
        <dbReference type="ARBA" id="ARBA00023002"/>
    </source>
</evidence>
<dbReference type="InterPro" id="IPR011766">
    <property type="entry name" value="TPP_enzyme_TPP-bd"/>
</dbReference>
<keyword evidence="5" id="KW-0408">Iron</keyword>
<evidence type="ECO:0000256" key="3">
    <source>
        <dbReference type="ARBA" id="ARBA00022982"/>
    </source>
</evidence>
<feature type="domain" description="4Fe-4S ferredoxin-type" evidence="7">
    <location>
        <begin position="641"/>
        <end position="673"/>
    </location>
</feature>
<dbReference type="SUPFAM" id="SSF52518">
    <property type="entry name" value="Thiamin diphosphate-binding fold (THDP-binding)"/>
    <property type="match status" value="2"/>
</dbReference>
<dbReference type="Gene3D" id="3.40.920.10">
    <property type="entry name" value="Pyruvate-ferredoxin oxidoreductase, PFOR, domain III"/>
    <property type="match status" value="1"/>
</dbReference>
<keyword evidence="2" id="KW-0004">4Fe-4S</keyword>
<dbReference type="SUPFAM" id="SSF52922">
    <property type="entry name" value="TK C-terminal domain-like"/>
    <property type="match status" value="1"/>
</dbReference>
<dbReference type="NCBIfam" id="NF009589">
    <property type="entry name" value="PRK13030.1"/>
    <property type="match status" value="1"/>
</dbReference>
<keyword evidence="3" id="KW-0249">Electron transport</keyword>
<evidence type="ECO:0000256" key="5">
    <source>
        <dbReference type="ARBA" id="ARBA00023004"/>
    </source>
</evidence>
<comment type="caution">
    <text evidence="8">The sequence shown here is derived from an EMBL/GenBank/DDBJ whole genome shotgun (WGS) entry which is preliminary data.</text>
</comment>
<dbReference type="Pfam" id="PF20169">
    <property type="entry name" value="DUF6537"/>
    <property type="match status" value="1"/>
</dbReference>
<dbReference type="Pfam" id="PF01558">
    <property type="entry name" value="POR"/>
    <property type="match status" value="1"/>
</dbReference>
<dbReference type="PANTHER" id="PTHR48084:SF3">
    <property type="entry name" value="SUBUNIT OF PYRUVATE:FLAVODOXIN OXIDOREDUCTASE"/>
    <property type="match status" value="1"/>
</dbReference>
<dbReference type="InterPro" id="IPR002880">
    <property type="entry name" value="Pyrv_Fd/Flavodoxin_OxRdtase_N"/>
</dbReference>